<dbReference type="EMBL" id="JABSTV010001248">
    <property type="protein sequence ID" value="KAH7968536.1"/>
    <property type="molecule type" value="Genomic_DNA"/>
</dbReference>
<proteinExistence type="predicted"/>
<feature type="region of interest" description="Disordered" evidence="1">
    <location>
        <begin position="316"/>
        <end position="342"/>
    </location>
</feature>
<dbReference type="Proteomes" id="UP000821837">
    <property type="component" value="Unassembled WGS sequence"/>
</dbReference>
<dbReference type="AlphaFoldDB" id="A0A9D4T1M0"/>
<protein>
    <recommendedName>
        <fullName evidence="4">CCHC-type domain-containing protein</fullName>
    </recommendedName>
</protein>
<evidence type="ECO:0008006" key="4">
    <source>
        <dbReference type="Google" id="ProtNLM"/>
    </source>
</evidence>
<reference evidence="2" key="2">
    <citation type="submission" date="2021-09" db="EMBL/GenBank/DDBJ databases">
        <authorList>
            <person name="Jia N."/>
            <person name="Wang J."/>
            <person name="Shi W."/>
            <person name="Du L."/>
            <person name="Sun Y."/>
            <person name="Zhan W."/>
            <person name="Jiang J."/>
            <person name="Wang Q."/>
            <person name="Zhang B."/>
            <person name="Ji P."/>
            <person name="Sakyi L.B."/>
            <person name="Cui X."/>
            <person name="Yuan T."/>
            <person name="Jiang B."/>
            <person name="Yang W."/>
            <person name="Lam T.T.-Y."/>
            <person name="Chang Q."/>
            <person name="Ding S."/>
            <person name="Wang X."/>
            <person name="Zhu J."/>
            <person name="Ruan X."/>
            <person name="Zhao L."/>
            <person name="Wei J."/>
            <person name="Que T."/>
            <person name="Du C."/>
            <person name="Cheng J."/>
            <person name="Dai P."/>
            <person name="Han X."/>
            <person name="Huang E."/>
            <person name="Gao Y."/>
            <person name="Liu J."/>
            <person name="Shao H."/>
            <person name="Ye R."/>
            <person name="Li L."/>
            <person name="Wei W."/>
            <person name="Wang X."/>
            <person name="Wang C."/>
            <person name="Huo Q."/>
            <person name="Li W."/>
            <person name="Guo W."/>
            <person name="Chen H."/>
            <person name="Chen S."/>
            <person name="Zhou L."/>
            <person name="Zhou L."/>
            <person name="Ni X."/>
            <person name="Tian J."/>
            <person name="Zhou Y."/>
            <person name="Sheng Y."/>
            <person name="Liu T."/>
            <person name="Pan Y."/>
            <person name="Xia L."/>
            <person name="Li J."/>
            <person name="Zhao F."/>
            <person name="Cao W."/>
        </authorList>
    </citation>
    <scope>NUCLEOTIDE SEQUENCE</scope>
    <source>
        <strain evidence="2">Rsan-2018</strain>
        <tissue evidence="2">Larvae</tissue>
    </source>
</reference>
<feature type="region of interest" description="Disordered" evidence="1">
    <location>
        <begin position="60"/>
        <end position="97"/>
    </location>
</feature>
<feature type="compositionally biased region" description="Polar residues" evidence="1">
    <location>
        <begin position="23"/>
        <end position="40"/>
    </location>
</feature>
<evidence type="ECO:0000313" key="3">
    <source>
        <dbReference type="Proteomes" id="UP000821837"/>
    </source>
</evidence>
<sequence length="449" mass="49000">MMDTQRQDLDNMDFQDSAAHSFPTPSGPSDQNAGIDSQHQADGAWQTVLTLRKKKALAKEKKAKSVDFSGTLNHQQASTGEATGKPKHKPTYRRLPPLPKDDFKIVVRPHQGLPVKNLTSPLLADAVIAACGGQISGDQFLLRIKPGSNIFIVSTPHQTVADHVRRLTTLSINGRPHSVNAYVATSEGTTKGVIHGLDPHTTPEALKANLRVRTQGVEILQACMFRNTKTAVITFFGGITPRYVYYNGGELPCYSYKVTTQVCKVCHQVGHRLDVCPQPDTPVCHVCGQRDPVAGHDCTPKCAACGEGHLTGDRSCRKRLKPQRNRTPKGSAHQPAQNDTSMKPPQRLRVLCNVLHKRIPVIVSNLCCCLVCGAALCFPYIMETAPGLALAGILYGKPSTSEPDAVKDADIVRSRSTEGIYPCSPCVVQRLNKNCETPQNCEDHHSSRR</sequence>
<evidence type="ECO:0000256" key="1">
    <source>
        <dbReference type="SAM" id="MobiDB-lite"/>
    </source>
</evidence>
<keyword evidence="3" id="KW-1185">Reference proteome</keyword>
<feature type="region of interest" description="Disordered" evidence="1">
    <location>
        <begin position="1"/>
        <end position="41"/>
    </location>
</feature>
<feature type="compositionally biased region" description="Basic residues" evidence="1">
    <location>
        <begin position="316"/>
        <end position="327"/>
    </location>
</feature>
<organism evidence="2 3">
    <name type="scientific">Rhipicephalus sanguineus</name>
    <name type="common">Brown dog tick</name>
    <name type="synonym">Ixodes sanguineus</name>
    <dbReference type="NCBI Taxonomy" id="34632"/>
    <lineage>
        <taxon>Eukaryota</taxon>
        <taxon>Metazoa</taxon>
        <taxon>Ecdysozoa</taxon>
        <taxon>Arthropoda</taxon>
        <taxon>Chelicerata</taxon>
        <taxon>Arachnida</taxon>
        <taxon>Acari</taxon>
        <taxon>Parasitiformes</taxon>
        <taxon>Ixodida</taxon>
        <taxon>Ixodoidea</taxon>
        <taxon>Ixodidae</taxon>
        <taxon>Rhipicephalinae</taxon>
        <taxon>Rhipicephalus</taxon>
        <taxon>Rhipicephalus</taxon>
    </lineage>
</organism>
<gene>
    <name evidence="2" type="ORF">HPB52_009548</name>
</gene>
<dbReference type="VEuPathDB" id="VectorBase:RSAN_028314"/>
<evidence type="ECO:0000313" key="2">
    <source>
        <dbReference type="EMBL" id="KAH7968536.1"/>
    </source>
</evidence>
<name>A0A9D4T1M0_RHISA</name>
<accession>A0A9D4T1M0</accession>
<comment type="caution">
    <text evidence="2">The sequence shown here is derived from an EMBL/GenBank/DDBJ whole genome shotgun (WGS) entry which is preliminary data.</text>
</comment>
<feature type="compositionally biased region" description="Polar residues" evidence="1">
    <location>
        <begin position="68"/>
        <end position="81"/>
    </location>
</feature>
<reference evidence="2" key="1">
    <citation type="journal article" date="2020" name="Cell">
        <title>Large-Scale Comparative Analyses of Tick Genomes Elucidate Their Genetic Diversity and Vector Capacities.</title>
        <authorList>
            <consortium name="Tick Genome and Microbiome Consortium (TIGMIC)"/>
            <person name="Jia N."/>
            <person name="Wang J."/>
            <person name="Shi W."/>
            <person name="Du L."/>
            <person name="Sun Y."/>
            <person name="Zhan W."/>
            <person name="Jiang J.F."/>
            <person name="Wang Q."/>
            <person name="Zhang B."/>
            <person name="Ji P."/>
            <person name="Bell-Sakyi L."/>
            <person name="Cui X.M."/>
            <person name="Yuan T.T."/>
            <person name="Jiang B.G."/>
            <person name="Yang W.F."/>
            <person name="Lam T.T."/>
            <person name="Chang Q.C."/>
            <person name="Ding S.J."/>
            <person name="Wang X.J."/>
            <person name="Zhu J.G."/>
            <person name="Ruan X.D."/>
            <person name="Zhao L."/>
            <person name="Wei J.T."/>
            <person name="Ye R.Z."/>
            <person name="Que T.C."/>
            <person name="Du C.H."/>
            <person name="Zhou Y.H."/>
            <person name="Cheng J.X."/>
            <person name="Dai P.F."/>
            <person name="Guo W.B."/>
            <person name="Han X.H."/>
            <person name="Huang E.J."/>
            <person name="Li L.F."/>
            <person name="Wei W."/>
            <person name="Gao Y.C."/>
            <person name="Liu J.Z."/>
            <person name="Shao H.Z."/>
            <person name="Wang X."/>
            <person name="Wang C.C."/>
            <person name="Yang T.C."/>
            <person name="Huo Q.B."/>
            <person name="Li W."/>
            <person name="Chen H.Y."/>
            <person name="Chen S.E."/>
            <person name="Zhou L.G."/>
            <person name="Ni X.B."/>
            <person name="Tian J.H."/>
            <person name="Sheng Y."/>
            <person name="Liu T."/>
            <person name="Pan Y.S."/>
            <person name="Xia L.Y."/>
            <person name="Li J."/>
            <person name="Zhao F."/>
            <person name="Cao W.C."/>
        </authorList>
    </citation>
    <scope>NUCLEOTIDE SEQUENCE</scope>
    <source>
        <strain evidence="2">Rsan-2018</strain>
    </source>
</reference>